<evidence type="ECO:0008006" key="8">
    <source>
        <dbReference type="Google" id="ProtNLM"/>
    </source>
</evidence>
<sequence>MAILGLVGKPNVGKSTTFNAMTEKIADIGNYPFTTINPNIGTSFVTKPCPCDTLDLKCTPNNSKCFAGMRYIPVEVIDVAGLVPDAHKGKGMGNKFLDDLRQADAFILVVDASGKTDLEGNPSENNNPVDDVKFLLNELDMWIYSILTKNWERLSRKAQQEKNLLKALSEQLSGLNISENQVFAVIKEFDESPMKWSEDDLLKISTNLRKASKPMIISANKADHPDAEKNIELLKEEFKDFLVIPTSAEIELALKKAQKAGLIKYDGKSMEILDESSLNNAQKNALNYMKSYLDKFGGTGIQDLINVAYFDLLNMIVVYPVEDEGKFCDKKGNVLPDAYLVKKGATAKDLAFKIHTEIGQKFIYAVDAKKKLRISADQELNDGDIIKIVSAA</sequence>
<accession>A0A7J9PFY2</accession>
<gene>
    <name evidence="6" type="ORF">HNP90_001032</name>
</gene>
<dbReference type="InterPro" id="IPR027417">
    <property type="entry name" value="P-loop_NTPase"/>
</dbReference>
<dbReference type="SUPFAM" id="SSF81271">
    <property type="entry name" value="TGS-like"/>
    <property type="match status" value="1"/>
</dbReference>
<dbReference type="InterPro" id="IPR012676">
    <property type="entry name" value="TGS-like"/>
</dbReference>
<evidence type="ECO:0000256" key="3">
    <source>
        <dbReference type="SAM" id="Coils"/>
    </source>
</evidence>
<dbReference type="Pfam" id="PF01926">
    <property type="entry name" value="MMR_HSR1"/>
    <property type="match status" value="1"/>
</dbReference>
<dbReference type="RefSeq" id="WP_011976778.1">
    <property type="nucleotide sequence ID" value="NZ_JACDUL010000002.1"/>
</dbReference>
<protein>
    <recommendedName>
        <fullName evidence="8">OBG-type G domain-containing protein</fullName>
    </recommendedName>
</protein>
<evidence type="ECO:0000259" key="4">
    <source>
        <dbReference type="PROSITE" id="PS51710"/>
    </source>
</evidence>
<dbReference type="AlphaFoldDB" id="A0A7J9PFY2"/>
<feature type="domain" description="TGS" evidence="5">
    <location>
        <begin position="314"/>
        <end position="390"/>
    </location>
</feature>
<dbReference type="GO" id="GO:0016887">
    <property type="term" value="F:ATP hydrolysis activity"/>
    <property type="evidence" value="ECO:0007669"/>
    <property type="project" value="TreeGrafter"/>
</dbReference>
<dbReference type="CDD" id="cd01899">
    <property type="entry name" value="Ygr210"/>
    <property type="match status" value="1"/>
</dbReference>
<dbReference type="GO" id="GO:0005737">
    <property type="term" value="C:cytoplasm"/>
    <property type="evidence" value="ECO:0007669"/>
    <property type="project" value="TreeGrafter"/>
</dbReference>
<dbReference type="Gene3D" id="1.10.8.470">
    <property type="match status" value="1"/>
</dbReference>
<keyword evidence="3" id="KW-0175">Coiled coil</keyword>
<dbReference type="Gene3D" id="3.40.50.300">
    <property type="entry name" value="P-loop containing nucleotide triphosphate hydrolases"/>
    <property type="match status" value="1"/>
</dbReference>
<dbReference type="GO" id="GO:0005525">
    <property type="term" value="F:GTP binding"/>
    <property type="evidence" value="ECO:0007669"/>
    <property type="project" value="InterPro"/>
</dbReference>
<keyword evidence="2" id="KW-0547">Nucleotide-binding</keyword>
<dbReference type="InterPro" id="IPR004095">
    <property type="entry name" value="TGS"/>
</dbReference>
<dbReference type="InterPro" id="IPR031167">
    <property type="entry name" value="G_OBG"/>
</dbReference>
<dbReference type="CDD" id="cd01669">
    <property type="entry name" value="TGS_MJ1332_like"/>
    <property type="match status" value="1"/>
</dbReference>
<evidence type="ECO:0000256" key="1">
    <source>
        <dbReference type="ARBA" id="ARBA00007476"/>
    </source>
</evidence>
<dbReference type="PROSITE" id="PS51710">
    <property type="entry name" value="G_OBG"/>
    <property type="match status" value="1"/>
</dbReference>
<dbReference type="Proteomes" id="UP000533207">
    <property type="component" value="Unassembled WGS sequence"/>
</dbReference>
<feature type="domain" description="OBG-type G" evidence="4">
    <location>
        <begin position="2"/>
        <end position="266"/>
    </location>
</feature>
<evidence type="ECO:0000259" key="5">
    <source>
        <dbReference type="PROSITE" id="PS51880"/>
    </source>
</evidence>
<comment type="similarity">
    <text evidence="1">Belongs to the RelA/SpoT family.</text>
</comment>
<dbReference type="PROSITE" id="PS51880">
    <property type="entry name" value="TGS"/>
    <property type="match status" value="1"/>
</dbReference>
<dbReference type="SUPFAM" id="SSF52540">
    <property type="entry name" value="P-loop containing nucleoside triphosphate hydrolases"/>
    <property type="match status" value="1"/>
</dbReference>
<comment type="caution">
    <text evidence="6">The sequence shown here is derived from an EMBL/GenBank/DDBJ whole genome shotgun (WGS) entry which is preliminary data.</text>
</comment>
<dbReference type="Pfam" id="PF02824">
    <property type="entry name" value="TGS"/>
    <property type="match status" value="1"/>
</dbReference>
<dbReference type="FunFam" id="3.10.20.30:FF:000002">
    <property type="entry name" value="GTP pyrophosphokinase (RelA/SpoT)"/>
    <property type="match status" value="1"/>
</dbReference>
<evidence type="ECO:0000313" key="7">
    <source>
        <dbReference type="Proteomes" id="UP000533207"/>
    </source>
</evidence>
<dbReference type="PRINTS" id="PR00326">
    <property type="entry name" value="GTP1OBG"/>
</dbReference>
<dbReference type="InterPro" id="IPR006073">
    <property type="entry name" value="GTP-bd"/>
</dbReference>
<organism evidence="6 7">
    <name type="scientific">Methanococcus maripaludis</name>
    <name type="common">Methanococcus deltae</name>
    <dbReference type="NCBI Taxonomy" id="39152"/>
    <lineage>
        <taxon>Archaea</taxon>
        <taxon>Methanobacteriati</taxon>
        <taxon>Methanobacteriota</taxon>
        <taxon>Methanomada group</taxon>
        <taxon>Methanococci</taxon>
        <taxon>Methanococcales</taxon>
        <taxon>Methanococcaceae</taxon>
        <taxon>Methanococcus</taxon>
    </lineage>
</organism>
<dbReference type="InterPro" id="IPR012675">
    <property type="entry name" value="Beta-grasp_dom_sf"/>
</dbReference>
<dbReference type="PANTHER" id="PTHR23305">
    <property type="entry name" value="OBG GTPASE FAMILY"/>
    <property type="match status" value="1"/>
</dbReference>
<dbReference type="InterPro" id="IPR013646">
    <property type="entry name" value="YGR210-like_G4"/>
</dbReference>
<evidence type="ECO:0000256" key="2">
    <source>
        <dbReference type="ARBA" id="ARBA00022741"/>
    </source>
</evidence>
<dbReference type="NCBIfam" id="NF007171">
    <property type="entry name" value="PRK09602.1"/>
    <property type="match status" value="1"/>
</dbReference>
<name>A0A7J9PFY2_METMI</name>
<dbReference type="Pfam" id="PF08438">
    <property type="entry name" value="YGR210-like_G4"/>
    <property type="match status" value="1"/>
</dbReference>
<dbReference type="EMBL" id="JACDUL010000002">
    <property type="protein sequence ID" value="MBA2862153.1"/>
    <property type="molecule type" value="Genomic_DNA"/>
</dbReference>
<dbReference type="Gene3D" id="3.10.20.30">
    <property type="match status" value="1"/>
</dbReference>
<dbReference type="PANTHER" id="PTHR23305:SF1">
    <property type="entry name" value="OBG-TYPE G DOMAIN-CONTAINING PROTEIN"/>
    <property type="match status" value="1"/>
</dbReference>
<feature type="coiled-coil region" evidence="3">
    <location>
        <begin position="151"/>
        <end position="178"/>
    </location>
</feature>
<reference evidence="6 7" key="1">
    <citation type="submission" date="2020-07" db="EMBL/GenBank/DDBJ databases">
        <title>Genomic Encyclopedia of Type Strains, Phase IV (KMG-V): Genome sequencing to study the core and pangenomes of soil and plant-associated prokaryotes.</title>
        <authorList>
            <person name="Whitman W."/>
        </authorList>
    </citation>
    <scope>NUCLEOTIDE SEQUENCE [LARGE SCALE GENOMIC DNA]</scope>
    <source>
        <strain evidence="6 7">C8</strain>
    </source>
</reference>
<evidence type="ECO:0000313" key="6">
    <source>
        <dbReference type="EMBL" id="MBA2862153.1"/>
    </source>
</evidence>
<proteinExistence type="inferred from homology"/>